<name>A0A2J0Q892_9BACT</name>
<reference evidence="2 3" key="1">
    <citation type="submission" date="2017-09" db="EMBL/GenBank/DDBJ databases">
        <title>Depth-based differentiation of microbial function through sediment-hosted aquifers and enrichment of novel symbionts in the deep terrestrial subsurface.</title>
        <authorList>
            <person name="Probst A.J."/>
            <person name="Ladd B."/>
            <person name="Jarett J.K."/>
            <person name="Geller-Mcgrath D.E."/>
            <person name="Sieber C.M."/>
            <person name="Emerson J.B."/>
            <person name="Anantharaman K."/>
            <person name="Thomas B.C."/>
            <person name="Malmstrom R."/>
            <person name="Stieglmeier M."/>
            <person name="Klingl A."/>
            <person name="Woyke T."/>
            <person name="Ryan C.M."/>
            <person name="Banfield J.F."/>
        </authorList>
    </citation>
    <scope>NUCLEOTIDE SEQUENCE [LARGE SCALE GENOMIC DNA]</scope>
    <source>
        <strain evidence="2">CG10_big_fil_rev_8_21_14_0_10_36_16</strain>
    </source>
</reference>
<dbReference type="CDD" id="cd00118">
    <property type="entry name" value="LysM"/>
    <property type="match status" value="2"/>
</dbReference>
<dbReference type="InterPro" id="IPR018392">
    <property type="entry name" value="LysM"/>
</dbReference>
<dbReference type="AlphaFoldDB" id="A0A2J0Q892"/>
<dbReference type="InterPro" id="IPR011055">
    <property type="entry name" value="Dup_hybrid_motif"/>
</dbReference>
<dbReference type="Proteomes" id="UP000228496">
    <property type="component" value="Unassembled WGS sequence"/>
</dbReference>
<feature type="domain" description="LysM" evidence="1">
    <location>
        <begin position="144"/>
        <end position="189"/>
    </location>
</feature>
<dbReference type="PROSITE" id="PS51782">
    <property type="entry name" value="LYSM"/>
    <property type="match status" value="2"/>
</dbReference>
<dbReference type="SUPFAM" id="SSF51261">
    <property type="entry name" value="Duplicated hybrid motif"/>
    <property type="match status" value="1"/>
</dbReference>
<dbReference type="Gene3D" id="2.70.70.10">
    <property type="entry name" value="Glucose Permease (Domain IIA)"/>
    <property type="match status" value="1"/>
</dbReference>
<gene>
    <name evidence="2" type="ORF">COV29_02785</name>
</gene>
<dbReference type="EMBL" id="PCXQ01000004">
    <property type="protein sequence ID" value="PJE51175.1"/>
    <property type="molecule type" value="Genomic_DNA"/>
</dbReference>
<dbReference type="SMART" id="SM00257">
    <property type="entry name" value="LysM"/>
    <property type="match status" value="2"/>
</dbReference>
<dbReference type="Pfam" id="PF01476">
    <property type="entry name" value="LysM"/>
    <property type="match status" value="2"/>
</dbReference>
<evidence type="ECO:0000313" key="2">
    <source>
        <dbReference type="EMBL" id="PJE51175.1"/>
    </source>
</evidence>
<dbReference type="Gene3D" id="3.10.350.10">
    <property type="entry name" value="LysM domain"/>
    <property type="match status" value="2"/>
</dbReference>
<dbReference type="InterPro" id="IPR036779">
    <property type="entry name" value="LysM_dom_sf"/>
</dbReference>
<dbReference type="InterPro" id="IPR050570">
    <property type="entry name" value="Cell_wall_metabolism_enzyme"/>
</dbReference>
<organism evidence="2 3">
    <name type="scientific">Candidatus Yanofskybacteria bacterium CG10_big_fil_rev_8_21_14_0_10_36_16</name>
    <dbReference type="NCBI Taxonomy" id="1975096"/>
    <lineage>
        <taxon>Bacteria</taxon>
        <taxon>Candidatus Yanofskyibacteriota</taxon>
    </lineage>
</organism>
<evidence type="ECO:0000313" key="3">
    <source>
        <dbReference type="Proteomes" id="UP000228496"/>
    </source>
</evidence>
<dbReference type="PANTHER" id="PTHR21666:SF270">
    <property type="entry name" value="MUREIN HYDROLASE ACTIVATOR ENVC"/>
    <property type="match status" value="1"/>
</dbReference>
<sequence length="332" mass="35514">MSVLIFKGSPHDGQAGVLSAFFDNYIEETASYIRGATSLELAEVNSLSQNLNSPSQRIGNLFATIQGNSLISYSSIDTDDETDEDITTKTTKISIYTVQESDTLSFIADDYGVSVNTIVWANNIRNINSISPGTELKIPPVSGIVHTVRSGETISSIASKYGVEQDSILSYNLLPKGVDSIQVGQEIIVPGGSISVSSSTKAVTTSVTRFAYLPDLGGYFAQPTTGYNWGYIHGRNGIDIANSCGTNVYAAASGNVNFAATSGWNGGYGNFLRITHPNGTETLYAHLSKLLVSQSNWVEKGQLIALMGTTGRSTGCHLHFEVHGARNPMAKY</sequence>
<evidence type="ECO:0000259" key="1">
    <source>
        <dbReference type="PROSITE" id="PS51782"/>
    </source>
</evidence>
<dbReference type="GO" id="GO:0004222">
    <property type="term" value="F:metalloendopeptidase activity"/>
    <property type="evidence" value="ECO:0007669"/>
    <property type="project" value="TreeGrafter"/>
</dbReference>
<proteinExistence type="predicted"/>
<dbReference type="InterPro" id="IPR016047">
    <property type="entry name" value="M23ase_b-sheet_dom"/>
</dbReference>
<comment type="caution">
    <text evidence="2">The sequence shown here is derived from an EMBL/GenBank/DDBJ whole genome shotgun (WGS) entry which is preliminary data.</text>
</comment>
<protein>
    <recommendedName>
        <fullName evidence="1">LysM domain-containing protein</fullName>
    </recommendedName>
</protein>
<feature type="domain" description="LysM" evidence="1">
    <location>
        <begin position="94"/>
        <end position="138"/>
    </location>
</feature>
<dbReference type="PANTHER" id="PTHR21666">
    <property type="entry name" value="PEPTIDASE-RELATED"/>
    <property type="match status" value="1"/>
</dbReference>
<dbReference type="CDD" id="cd12797">
    <property type="entry name" value="M23_peptidase"/>
    <property type="match status" value="1"/>
</dbReference>
<dbReference type="Pfam" id="PF01551">
    <property type="entry name" value="Peptidase_M23"/>
    <property type="match status" value="1"/>
</dbReference>
<accession>A0A2J0Q892</accession>